<evidence type="ECO:0000256" key="1">
    <source>
        <dbReference type="ARBA" id="ARBA00001946"/>
    </source>
</evidence>
<dbReference type="Proteomes" id="UP000185783">
    <property type="component" value="Unassembled WGS sequence"/>
</dbReference>
<comment type="caution">
    <text evidence="5">The sequence shown here is derived from an EMBL/GenBank/DDBJ whole genome shotgun (WGS) entry which is preliminary data.</text>
</comment>
<feature type="domain" description="Nudix hydrolase" evidence="4">
    <location>
        <begin position="1"/>
        <end position="127"/>
    </location>
</feature>
<dbReference type="SUPFAM" id="SSF55811">
    <property type="entry name" value="Nudix"/>
    <property type="match status" value="1"/>
</dbReference>
<dbReference type="AlphaFoldDB" id="A0A1U7JD42"/>
<dbReference type="EMBL" id="LVVZ01000041">
    <property type="protein sequence ID" value="OKL42561.1"/>
    <property type="molecule type" value="Genomic_DNA"/>
</dbReference>
<sequence>MKRAASVCCITPDKEVLLVQRASPPSQGLWAFPGGKVEPHETPEAAARRELEEETGLRIGRLNLWRISRPLDGTDTPAYEIHVFLAPLARAPVSALSDAADARWVALEQALTLPLAGDMEPSLADLLRAN</sequence>
<dbReference type="InterPro" id="IPR020084">
    <property type="entry name" value="NUDIX_hydrolase_CS"/>
</dbReference>
<keyword evidence="2 3" id="KW-0378">Hydrolase</keyword>
<dbReference type="GO" id="GO:0016787">
    <property type="term" value="F:hydrolase activity"/>
    <property type="evidence" value="ECO:0007669"/>
    <property type="project" value="UniProtKB-KW"/>
</dbReference>
<proteinExistence type="inferred from homology"/>
<name>A0A1U7JD42_9HYPH</name>
<dbReference type="RefSeq" id="WP_028482594.1">
    <property type="nucleotide sequence ID" value="NZ_LVVZ01000041.1"/>
</dbReference>
<evidence type="ECO:0000313" key="5">
    <source>
        <dbReference type="EMBL" id="OKL42561.1"/>
    </source>
</evidence>
<comment type="cofactor">
    <cofactor evidence="1">
        <name>Mg(2+)</name>
        <dbReference type="ChEBI" id="CHEBI:18420"/>
    </cofactor>
</comment>
<evidence type="ECO:0000256" key="3">
    <source>
        <dbReference type="RuleBase" id="RU003476"/>
    </source>
</evidence>
<reference evidence="5 6" key="1">
    <citation type="submission" date="2016-03" db="EMBL/GenBank/DDBJ databases">
        <title>Genome sequence of Nesiotobacter sp. nov., a moderately halophilic alphaproteobacterium isolated from the Yellow Sea, China.</title>
        <authorList>
            <person name="Zhang G."/>
            <person name="Zhang R."/>
        </authorList>
    </citation>
    <scope>NUCLEOTIDE SEQUENCE [LARGE SCALE GENOMIC DNA]</scope>
    <source>
        <strain evidence="5 6">WB1-6</strain>
    </source>
</reference>
<dbReference type="InterPro" id="IPR000086">
    <property type="entry name" value="NUDIX_hydrolase_dom"/>
</dbReference>
<organism evidence="5 6">
    <name type="scientific">Pseudovibrio exalbescens</name>
    <dbReference type="NCBI Taxonomy" id="197461"/>
    <lineage>
        <taxon>Bacteria</taxon>
        <taxon>Pseudomonadati</taxon>
        <taxon>Pseudomonadota</taxon>
        <taxon>Alphaproteobacteria</taxon>
        <taxon>Hyphomicrobiales</taxon>
        <taxon>Stappiaceae</taxon>
        <taxon>Pseudovibrio</taxon>
    </lineage>
</organism>
<comment type="similarity">
    <text evidence="3">Belongs to the Nudix hydrolase family.</text>
</comment>
<protein>
    <recommendedName>
        <fullName evidence="4">Nudix hydrolase domain-containing protein</fullName>
    </recommendedName>
</protein>
<accession>A0A1U7JD42</accession>
<dbReference type="CDD" id="cd04673">
    <property type="entry name" value="NUDIX_ADPRase"/>
    <property type="match status" value="1"/>
</dbReference>
<dbReference type="PROSITE" id="PS51462">
    <property type="entry name" value="NUDIX"/>
    <property type="match status" value="1"/>
</dbReference>
<dbReference type="PROSITE" id="PS00893">
    <property type="entry name" value="NUDIX_BOX"/>
    <property type="match status" value="1"/>
</dbReference>
<evidence type="ECO:0000313" key="6">
    <source>
        <dbReference type="Proteomes" id="UP000185783"/>
    </source>
</evidence>
<dbReference type="InterPro" id="IPR020476">
    <property type="entry name" value="Nudix_hydrolase"/>
</dbReference>
<dbReference type="PRINTS" id="PR00502">
    <property type="entry name" value="NUDIXFAMILY"/>
</dbReference>
<gene>
    <name evidence="5" type="ORF">A3843_18045</name>
</gene>
<dbReference type="STRING" id="197461.A3843_18045"/>
<dbReference type="PANTHER" id="PTHR43736:SF1">
    <property type="entry name" value="DIHYDRONEOPTERIN TRIPHOSPHATE DIPHOSPHATASE"/>
    <property type="match status" value="1"/>
</dbReference>
<dbReference type="Pfam" id="PF00293">
    <property type="entry name" value="NUDIX"/>
    <property type="match status" value="1"/>
</dbReference>
<evidence type="ECO:0000259" key="4">
    <source>
        <dbReference type="PROSITE" id="PS51462"/>
    </source>
</evidence>
<keyword evidence="6" id="KW-1185">Reference proteome</keyword>
<dbReference type="PANTHER" id="PTHR43736">
    <property type="entry name" value="ADP-RIBOSE PYROPHOSPHATASE"/>
    <property type="match status" value="1"/>
</dbReference>
<dbReference type="InterPro" id="IPR015797">
    <property type="entry name" value="NUDIX_hydrolase-like_dom_sf"/>
</dbReference>
<dbReference type="Gene3D" id="3.90.79.10">
    <property type="entry name" value="Nucleoside Triphosphate Pyrophosphohydrolase"/>
    <property type="match status" value="1"/>
</dbReference>
<evidence type="ECO:0000256" key="2">
    <source>
        <dbReference type="ARBA" id="ARBA00022801"/>
    </source>
</evidence>